<sequence>MFVVLARASRVADTPPSIEFSTGTMALVAFPEITASIASVTVETGRVLAFLAALTWARASSVKVPTGPKKA</sequence>
<reference evidence="1" key="1">
    <citation type="submission" date="2020-05" db="EMBL/GenBank/DDBJ databases">
        <authorList>
            <person name="Chiriac C."/>
            <person name="Salcher M."/>
            <person name="Ghai R."/>
            <person name="Kavagutti S V."/>
        </authorList>
    </citation>
    <scope>NUCLEOTIDE SEQUENCE</scope>
</reference>
<evidence type="ECO:0000313" key="1">
    <source>
        <dbReference type="EMBL" id="CAB4685301.1"/>
    </source>
</evidence>
<name>A0A6J6NFA3_9ZZZZ</name>
<protein>
    <submittedName>
        <fullName evidence="1">Unannotated protein</fullName>
    </submittedName>
</protein>
<gene>
    <name evidence="1" type="ORF">UFOPK2373_00499</name>
</gene>
<dbReference type="EMBL" id="CAEZXL010000066">
    <property type="protein sequence ID" value="CAB4685301.1"/>
    <property type="molecule type" value="Genomic_DNA"/>
</dbReference>
<organism evidence="1">
    <name type="scientific">freshwater metagenome</name>
    <dbReference type="NCBI Taxonomy" id="449393"/>
    <lineage>
        <taxon>unclassified sequences</taxon>
        <taxon>metagenomes</taxon>
        <taxon>ecological metagenomes</taxon>
    </lineage>
</organism>
<dbReference type="AlphaFoldDB" id="A0A6J6NFA3"/>
<proteinExistence type="predicted"/>
<accession>A0A6J6NFA3</accession>